<dbReference type="GO" id="GO:0005694">
    <property type="term" value="C:chromosome"/>
    <property type="evidence" value="ECO:0007669"/>
    <property type="project" value="UniProtKB-ARBA"/>
</dbReference>
<protein>
    <recommendedName>
        <fullName evidence="1">Chromo domain-containing protein</fullName>
    </recommendedName>
</protein>
<dbReference type="InterPro" id="IPR000953">
    <property type="entry name" value="Chromo/chromo_shadow_dom"/>
</dbReference>
<gene>
    <name evidence="2" type="ORF">AVEN_73704_1</name>
</gene>
<dbReference type="EMBL" id="BGPR01002090">
    <property type="protein sequence ID" value="GBM67575.1"/>
    <property type="molecule type" value="Genomic_DNA"/>
</dbReference>
<name>A0A4Y2HQG3_ARAVE</name>
<dbReference type="AlphaFoldDB" id="A0A4Y2HQG3"/>
<reference evidence="2 3" key="1">
    <citation type="journal article" date="2019" name="Sci. Rep.">
        <title>Orb-weaving spider Araneus ventricosus genome elucidates the spidroin gene catalogue.</title>
        <authorList>
            <person name="Kono N."/>
            <person name="Nakamura H."/>
            <person name="Ohtoshi R."/>
            <person name="Moran D.A.P."/>
            <person name="Shinohara A."/>
            <person name="Yoshida Y."/>
            <person name="Fujiwara M."/>
            <person name="Mori M."/>
            <person name="Tomita M."/>
            <person name="Arakawa K."/>
        </authorList>
    </citation>
    <scope>NUCLEOTIDE SEQUENCE [LARGE SCALE GENOMIC DNA]</scope>
</reference>
<dbReference type="PANTHER" id="PTHR46585">
    <property type="entry name" value="INTEGRASE CORE DOMAIN CONTAINING PROTEIN"/>
    <property type="match status" value="1"/>
</dbReference>
<organism evidence="2 3">
    <name type="scientific">Araneus ventricosus</name>
    <name type="common">Orbweaver spider</name>
    <name type="synonym">Epeira ventricosa</name>
    <dbReference type="NCBI Taxonomy" id="182803"/>
    <lineage>
        <taxon>Eukaryota</taxon>
        <taxon>Metazoa</taxon>
        <taxon>Ecdysozoa</taxon>
        <taxon>Arthropoda</taxon>
        <taxon>Chelicerata</taxon>
        <taxon>Arachnida</taxon>
        <taxon>Araneae</taxon>
        <taxon>Araneomorphae</taxon>
        <taxon>Entelegynae</taxon>
        <taxon>Araneoidea</taxon>
        <taxon>Araneidae</taxon>
        <taxon>Araneus</taxon>
    </lineage>
</organism>
<dbReference type="PANTHER" id="PTHR46585:SF1">
    <property type="entry name" value="CHROMO DOMAIN-CONTAINING PROTEIN"/>
    <property type="match status" value="1"/>
</dbReference>
<dbReference type="CDD" id="cd00024">
    <property type="entry name" value="CD_CSD"/>
    <property type="match status" value="1"/>
</dbReference>
<dbReference type="Proteomes" id="UP000499080">
    <property type="component" value="Unassembled WGS sequence"/>
</dbReference>
<dbReference type="PROSITE" id="PS50013">
    <property type="entry name" value="CHROMO_2"/>
    <property type="match status" value="1"/>
</dbReference>
<evidence type="ECO:0000313" key="2">
    <source>
        <dbReference type="EMBL" id="GBM67575.1"/>
    </source>
</evidence>
<dbReference type="OrthoDB" id="6430740at2759"/>
<dbReference type="Gene3D" id="2.40.50.40">
    <property type="match status" value="1"/>
</dbReference>
<evidence type="ECO:0000259" key="1">
    <source>
        <dbReference type="PROSITE" id="PS50013"/>
    </source>
</evidence>
<sequence length="131" mass="15594">MEPSSVNIDNQSQVWQNLYGELIKEKSEKPSFKVGDTVRISKWKERSEKGYENNWSREIFTAHKILPRIPTVYRLQDFHNNVIQGTFYEKEMQKVVDSGYHPVEKVLKKRNRNGKSEYFVKFLGYPEEFNS</sequence>
<dbReference type="InterPro" id="IPR016197">
    <property type="entry name" value="Chromo-like_dom_sf"/>
</dbReference>
<proteinExistence type="predicted"/>
<dbReference type="SUPFAM" id="SSF54160">
    <property type="entry name" value="Chromo domain-like"/>
    <property type="match status" value="1"/>
</dbReference>
<keyword evidence="3" id="KW-1185">Reference proteome</keyword>
<accession>A0A4Y2HQG3</accession>
<comment type="caution">
    <text evidence="2">The sequence shown here is derived from an EMBL/GenBank/DDBJ whole genome shotgun (WGS) entry which is preliminary data.</text>
</comment>
<evidence type="ECO:0000313" key="3">
    <source>
        <dbReference type="Proteomes" id="UP000499080"/>
    </source>
</evidence>
<feature type="domain" description="Chromo" evidence="1">
    <location>
        <begin position="101"/>
        <end position="131"/>
    </location>
</feature>